<keyword evidence="2" id="KW-1185">Reference proteome</keyword>
<accession>A4G5B8</accession>
<organism evidence="1 2">
    <name type="scientific">Herminiimonas arsenicoxydans</name>
    <dbReference type="NCBI Taxonomy" id="204773"/>
    <lineage>
        <taxon>Bacteria</taxon>
        <taxon>Pseudomonadati</taxon>
        <taxon>Pseudomonadota</taxon>
        <taxon>Betaproteobacteria</taxon>
        <taxon>Burkholderiales</taxon>
        <taxon>Oxalobacteraceae</taxon>
        <taxon>Herminiimonas</taxon>
    </lineage>
</organism>
<proteinExistence type="predicted"/>
<dbReference type="Proteomes" id="UP000006697">
    <property type="component" value="Chromosome"/>
</dbReference>
<sequence>MWRLLVTVLVNLYGNMYKFFMDTYLIFEEIWLYILVRSQRENTGILPCPTRQR</sequence>
<evidence type="ECO:0000313" key="1">
    <source>
        <dbReference type="EMBL" id="CAL61705.1"/>
    </source>
</evidence>
<evidence type="ECO:0000313" key="2">
    <source>
        <dbReference type="Proteomes" id="UP000006697"/>
    </source>
</evidence>
<reference evidence="1 2" key="1">
    <citation type="journal article" date="2007" name="PLoS Genet.">
        <title>A tale of two oxidation states: bacterial colonization of arsenic-rich environments.</title>
        <authorList>
            <person name="Muller D."/>
            <person name="Medigue C."/>
            <person name="Koechler S."/>
            <person name="Barbe V."/>
            <person name="Barakat M."/>
            <person name="Talla E."/>
            <person name="Bonnefoy V."/>
            <person name="Krin E."/>
            <person name="Arsene-Ploetze F."/>
            <person name="Carapito C."/>
            <person name="Chandler M."/>
            <person name="Cournoyer B."/>
            <person name="Cruveiller S."/>
            <person name="Dossat C."/>
            <person name="Duval S."/>
            <person name="Heymann M."/>
            <person name="Leize E."/>
            <person name="Lieutaud A."/>
            <person name="Lievremont D."/>
            <person name="Makita Y."/>
            <person name="Mangenot S."/>
            <person name="Nitschke W."/>
            <person name="Ortet P."/>
            <person name="Perdrial N."/>
            <person name="Schoepp B."/>
            <person name="Siguier N."/>
            <person name="Simeonova D.D."/>
            <person name="Rouy Z."/>
            <person name="Segurens B."/>
            <person name="Turlin E."/>
            <person name="Vallenet D."/>
            <person name="Van Dorsselaer A."/>
            <person name="Weiss S."/>
            <person name="Weissenbach J."/>
            <person name="Lett M.C."/>
            <person name="Danchin A."/>
            <person name="Bertin P.N."/>
        </authorList>
    </citation>
    <scope>NUCLEOTIDE SEQUENCE [LARGE SCALE GENOMIC DNA]</scope>
    <source>
        <strain evidence="2">ULPAs1</strain>
    </source>
</reference>
<dbReference type="HOGENOM" id="CLU_3062294_0_0_4"/>
<dbReference type="EMBL" id="CU207211">
    <property type="protein sequence ID" value="CAL61705.1"/>
    <property type="molecule type" value="Genomic_DNA"/>
</dbReference>
<name>A4G5B8_HERAR</name>
<gene>
    <name evidence="1" type="ordered locus">HEAR1540</name>
</gene>
<dbReference type="KEGG" id="har:HEAR1540"/>
<dbReference type="AlphaFoldDB" id="A4G5B8"/>
<protein>
    <submittedName>
        <fullName evidence="1">Uncharacterized protein</fullName>
    </submittedName>
</protein>